<accession>A0ACA9K8P2</accession>
<proteinExistence type="predicted"/>
<name>A0ACA9K8P2_9GLOM</name>
<keyword evidence="2" id="KW-1185">Reference proteome</keyword>
<dbReference type="Proteomes" id="UP000789702">
    <property type="component" value="Unassembled WGS sequence"/>
</dbReference>
<dbReference type="EMBL" id="CAJVPU010000707">
    <property type="protein sequence ID" value="CAG8459692.1"/>
    <property type="molecule type" value="Genomic_DNA"/>
</dbReference>
<sequence length="362" mass="42554">MSDYMFDGDAHDVHSLDYDELPRGEESHIDDESPRDEEPSQDKEFLKKRKIKKRKKRSNHSIAWDYFEMEEAEDGFVDICQLCKEKNITVKYAHDSSTGNMLGHLWSKHRIDKDHPNGTNTGGSIPFYEAITIFSGSTYSTLNLIYSTMRLLIKRFAPSDEQTEDDYADLLFEPREQINDNQSQLITDEEDSDEFNNEMPMISEKLRQPLCVSQGQRKKQNRKKVQKDIHKKYNDPRFKDQYWDVLEKTGLIASFLDPQIKNLKFNDDENVKRITIDTVWRLCTEEERHQPLAEKILKNHRFAKSSSMLASTPAITNDLVLDLYNNEESDNAYEETKPDMVEQMLFLKRNMEHFSIFKPDEL</sequence>
<evidence type="ECO:0000313" key="1">
    <source>
        <dbReference type="EMBL" id="CAG8459692.1"/>
    </source>
</evidence>
<gene>
    <name evidence="1" type="ORF">DHETER_LOCUS1223</name>
</gene>
<protein>
    <submittedName>
        <fullName evidence="1">5857_t:CDS:1</fullName>
    </submittedName>
</protein>
<evidence type="ECO:0000313" key="2">
    <source>
        <dbReference type="Proteomes" id="UP000789702"/>
    </source>
</evidence>
<comment type="caution">
    <text evidence="1">The sequence shown here is derived from an EMBL/GenBank/DDBJ whole genome shotgun (WGS) entry which is preliminary data.</text>
</comment>
<reference evidence="1" key="1">
    <citation type="submission" date="2021-06" db="EMBL/GenBank/DDBJ databases">
        <authorList>
            <person name="Kallberg Y."/>
            <person name="Tangrot J."/>
            <person name="Rosling A."/>
        </authorList>
    </citation>
    <scope>NUCLEOTIDE SEQUENCE</scope>
    <source>
        <strain evidence="1">IL203A</strain>
    </source>
</reference>
<organism evidence="1 2">
    <name type="scientific">Dentiscutata heterogama</name>
    <dbReference type="NCBI Taxonomy" id="1316150"/>
    <lineage>
        <taxon>Eukaryota</taxon>
        <taxon>Fungi</taxon>
        <taxon>Fungi incertae sedis</taxon>
        <taxon>Mucoromycota</taxon>
        <taxon>Glomeromycotina</taxon>
        <taxon>Glomeromycetes</taxon>
        <taxon>Diversisporales</taxon>
        <taxon>Gigasporaceae</taxon>
        <taxon>Dentiscutata</taxon>
    </lineage>
</organism>